<evidence type="ECO:0008006" key="3">
    <source>
        <dbReference type="Google" id="ProtNLM"/>
    </source>
</evidence>
<gene>
    <name evidence="1" type="ORF">TEMA_15020</name>
</gene>
<reference evidence="1 2" key="1">
    <citation type="submission" date="2022-07" db="EMBL/GenBank/DDBJ databases">
        <title>Genome sequence of Terrisporobacter mayombei DSM6539.</title>
        <authorList>
            <person name="Boeer T."/>
            <person name="Bengelsdorf F.R."/>
            <person name="Daniel R."/>
            <person name="Poehlein A."/>
        </authorList>
    </citation>
    <scope>NUCLEOTIDE SEQUENCE [LARGE SCALE GENOMIC DNA]</scope>
    <source>
        <strain evidence="1 2">DSM 6539</strain>
    </source>
</reference>
<dbReference type="EMBL" id="CP101637">
    <property type="protein sequence ID" value="WMT81169.1"/>
    <property type="molecule type" value="Genomic_DNA"/>
</dbReference>
<protein>
    <recommendedName>
        <fullName evidence="3">Transposase</fullName>
    </recommendedName>
</protein>
<name>A0ABY9Q186_9FIRM</name>
<dbReference type="RefSeq" id="WP_228103352.1">
    <property type="nucleotide sequence ID" value="NZ_CP101637.1"/>
</dbReference>
<keyword evidence="2" id="KW-1185">Reference proteome</keyword>
<evidence type="ECO:0000313" key="1">
    <source>
        <dbReference type="EMBL" id="WMT81169.1"/>
    </source>
</evidence>
<evidence type="ECO:0000313" key="2">
    <source>
        <dbReference type="Proteomes" id="UP001235030"/>
    </source>
</evidence>
<accession>A0ABY9Q186</accession>
<organism evidence="1 2">
    <name type="scientific">Terrisporobacter mayombei</name>
    <dbReference type="NCBI Taxonomy" id="1541"/>
    <lineage>
        <taxon>Bacteria</taxon>
        <taxon>Bacillati</taxon>
        <taxon>Bacillota</taxon>
        <taxon>Clostridia</taxon>
        <taxon>Peptostreptococcales</taxon>
        <taxon>Peptostreptococcaceae</taxon>
        <taxon>Terrisporobacter</taxon>
    </lineage>
</organism>
<dbReference type="Proteomes" id="UP001235030">
    <property type="component" value="Chromosome"/>
</dbReference>
<sequence length="83" mass="9759">MSRKPKVDFKTKIKSVEMYLNGEIVLMAICKMIVVGKTASKNTFYSNEVKIFYINRKRLEAQNKHLEMENAFLKLEEIESRRG</sequence>
<proteinExistence type="predicted"/>